<dbReference type="InterPro" id="IPR050300">
    <property type="entry name" value="GDXG_lipolytic_enzyme"/>
</dbReference>
<gene>
    <name evidence="5" type="ORF">KFK14_05910</name>
</gene>
<reference evidence="5" key="1">
    <citation type="submission" date="2021-04" db="EMBL/GenBank/DDBJ databases">
        <title>Isolation of p-tert-butylphenol degrading bacteria Sphingobium phenoxybenzoativorans Tas13 from active sludge.</title>
        <authorList>
            <person name="Li Y."/>
        </authorList>
    </citation>
    <scope>NUCLEOTIDE SEQUENCE</scope>
    <source>
        <strain evidence="5">Tas13</strain>
    </source>
</reference>
<dbReference type="Proteomes" id="UP000681425">
    <property type="component" value="Chromosome"/>
</dbReference>
<feature type="active site" evidence="3">
    <location>
        <position position="165"/>
    </location>
</feature>
<feature type="domain" description="Alpha/beta hydrolase fold-3" evidence="4">
    <location>
        <begin position="87"/>
        <end position="291"/>
    </location>
</feature>
<dbReference type="InterPro" id="IPR029058">
    <property type="entry name" value="AB_hydrolase_fold"/>
</dbReference>
<sequence>MKASLQDKLDSDARAVLDLIEASGRPPLNQLSVAQAREAVCASLAVLGKAPPPVREHDCDIAGPGGSVPVRIYRPLGEAGEAALPALLYIHGGGWMLGDFAYGAWFCASLAQLLGIAVVSVDFRLAPEHPYPAGLDDCMAVLRHLHGHADMLAINGGRIAIAGDSAGGNLAAACALMARDEGISLKAQILIYPVTDLLEEGESYARNAEGFGLTADVMRWFKSAYRNGADAADWRVSPLRAERMDALAPALVLTCGFDPLYAEGNAYAERLARAGVPVLHIQYRDQIHGFLMWAEKVGAAEQALAQIVGELRHRLFA</sequence>
<dbReference type="PANTHER" id="PTHR48081">
    <property type="entry name" value="AB HYDROLASE SUPERFAMILY PROTEIN C4A8.06C"/>
    <property type="match status" value="1"/>
</dbReference>
<organism evidence="5 6">
    <name type="scientific">Sphingobium phenoxybenzoativorans</name>
    <dbReference type="NCBI Taxonomy" id="1592790"/>
    <lineage>
        <taxon>Bacteria</taxon>
        <taxon>Pseudomonadati</taxon>
        <taxon>Pseudomonadota</taxon>
        <taxon>Alphaproteobacteria</taxon>
        <taxon>Sphingomonadales</taxon>
        <taxon>Sphingomonadaceae</taxon>
        <taxon>Sphingobium</taxon>
    </lineage>
</organism>
<evidence type="ECO:0000313" key="6">
    <source>
        <dbReference type="Proteomes" id="UP000681425"/>
    </source>
</evidence>
<dbReference type="SUPFAM" id="SSF53474">
    <property type="entry name" value="alpha/beta-Hydrolases"/>
    <property type="match status" value="1"/>
</dbReference>
<dbReference type="AlphaFoldDB" id="A0A975K9R6"/>
<dbReference type="Pfam" id="PF07859">
    <property type="entry name" value="Abhydrolase_3"/>
    <property type="match status" value="1"/>
</dbReference>
<dbReference type="InterPro" id="IPR013094">
    <property type="entry name" value="AB_hydrolase_3"/>
</dbReference>
<proteinExistence type="inferred from homology"/>
<dbReference type="Gene3D" id="3.40.50.1820">
    <property type="entry name" value="alpha/beta hydrolase"/>
    <property type="match status" value="1"/>
</dbReference>
<dbReference type="GO" id="GO:0016787">
    <property type="term" value="F:hydrolase activity"/>
    <property type="evidence" value="ECO:0007669"/>
    <property type="project" value="UniProtKB-KW"/>
</dbReference>
<evidence type="ECO:0000259" key="4">
    <source>
        <dbReference type="Pfam" id="PF07859"/>
    </source>
</evidence>
<evidence type="ECO:0000256" key="2">
    <source>
        <dbReference type="ARBA" id="ARBA00022801"/>
    </source>
</evidence>
<comment type="similarity">
    <text evidence="1">Belongs to the 'GDXG' lipolytic enzyme family.</text>
</comment>
<evidence type="ECO:0000256" key="1">
    <source>
        <dbReference type="ARBA" id="ARBA00010515"/>
    </source>
</evidence>
<accession>A0A975K9R6</accession>
<protein>
    <submittedName>
        <fullName evidence="5">Alpha/beta hydrolase</fullName>
    </submittedName>
</protein>
<dbReference type="InterPro" id="IPR033140">
    <property type="entry name" value="Lipase_GDXG_put_SER_AS"/>
</dbReference>
<name>A0A975K9R6_9SPHN</name>
<dbReference type="PROSITE" id="PS01174">
    <property type="entry name" value="LIPASE_GDXG_SER"/>
    <property type="match status" value="1"/>
</dbReference>
<keyword evidence="2 5" id="KW-0378">Hydrolase</keyword>
<dbReference type="RefSeq" id="WP_212610210.1">
    <property type="nucleotide sequence ID" value="NZ_CP073910.1"/>
</dbReference>
<dbReference type="EMBL" id="CP073910">
    <property type="protein sequence ID" value="QUT06964.1"/>
    <property type="molecule type" value="Genomic_DNA"/>
</dbReference>
<keyword evidence="6" id="KW-1185">Reference proteome</keyword>
<dbReference type="KEGG" id="spph:KFK14_05910"/>
<evidence type="ECO:0000256" key="3">
    <source>
        <dbReference type="PROSITE-ProRule" id="PRU10038"/>
    </source>
</evidence>
<dbReference type="PANTHER" id="PTHR48081:SF8">
    <property type="entry name" value="ALPHA_BETA HYDROLASE FOLD-3 DOMAIN-CONTAINING PROTEIN-RELATED"/>
    <property type="match status" value="1"/>
</dbReference>
<evidence type="ECO:0000313" key="5">
    <source>
        <dbReference type="EMBL" id="QUT06964.1"/>
    </source>
</evidence>